<dbReference type="GeneID" id="98171000"/>
<proteinExistence type="predicted"/>
<dbReference type="EMBL" id="BAAFSV010000001">
    <property type="protein sequence ID" value="GAB1310045.1"/>
    <property type="molecule type" value="Genomic_DNA"/>
</dbReference>
<feature type="coiled-coil region" evidence="4">
    <location>
        <begin position="799"/>
        <end position="826"/>
    </location>
</feature>
<gene>
    <name evidence="8" type="ORF">MFIFM68171_00255</name>
</gene>
<feature type="compositionally biased region" description="Polar residues" evidence="5">
    <location>
        <begin position="1"/>
        <end position="12"/>
    </location>
</feature>
<dbReference type="InterPro" id="IPR025925">
    <property type="entry name" value="PPC89_CLD"/>
</dbReference>
<feature type="domain" description="PPC89 centrosome localisation" evidence="7">
    <location>
        <begin position="395"/>
        <end position="459"/>
    </location>
</feature>
<dbReference type="Pfam" id="PF14197">
    <property type="entry name" value="Cep57_CLD_2"/>
    <property type="match status" value="1"/>
</dbReference>
<feature type="compositionally biased region" description="Polar residues" evidence="5">
    <location>
        <begin position="847"/>
        <end position="866"/>
    </location>
</feature>
<feature type="region of interest" description="Disordered" evidence="5">
    <location>
        <begin position="1"/>
        <end position="88"/>
    </location>
</feature>
<feature type="region of interest" description="Disordered" evidence="5">
    <location>
        <begin position="166"/>
        <end position="255"/>
    </location>
</feature>
<evidence type="ECO:0000259" key="6">
    <source>
        <dbReference type="Pfam" id="PF06657"/>
    </source>
</evidence>
<keyword evidence="9" id="KW-1185">Reference proteome</keyword>
<reference evidence="8 9" key="1">
    <citation type="submission" date="2024-09" db="EMBL/GenBank/DDBJ databases">
        <title>Itraconazole resistance in Madurella fahalii resulting from another homologue of gene encoding cytochrome P450 14-alpha sterol demethylase (CYP51).</title>
        <authorList>
            <person name="Yoshioka I."/>
            <person name="Fahal A.H."/>
            <person name="Kaneko S."/>
            <person name="Yaguchi T."/>
        </authorList>
    </citation>
    <scope>NUCLEOTIDE SEQUENCE [LARGE SCALE GENOMIC DNA]</scope>
    <source>
        <strain evidence="8 9">IFM 68171</strain>
    </source>
</reference>
<comment type="subcellular location">
    <subcellularLocation>
        <location evidence="1">Cytoplasm</location>
        <location evidence="1">Cytoskeleton</location>
        <location evidence="1">Microtubule organizing center</location>
    </subcellularLocation>
</comment>
<protein>
    <submittedName>
        <fullName evidence="8">Spindle pole body protein ppc89</fullName>
    </submittedName>
</protein>
<evidence type="ECO:0000259" key="7">
    <source>
        <dbReference type="Pfam" id="PF14197"/>
    </source>
</evidence>
<evidence type="ECO:0000256" key="1">
    <source>
        <dbReference type="ARBA" id="ARBA00004267"/>
    </source>
</evidence>
<keyword evidence="3" id="KW-0206">Cytoskeleton</keyword>
<feature type="region of interest" description="Disordered" evidence="5">
    <location>
        <begin position="834"/>
        <end position="879"/>
    </location>
</feature>
<name>A0ABQ0FX13_9PEZI</name>
<evidence type="ECO:0000256" key="4">
    <source>
        <dbReference type="SAM" id="Coils"/>
    </source>
</evidence>
<comment type="caution">
    <text evidence="8">The sequence shown here is derived from an EMBL/GenBank/DDBJ whole genome shotgun (WGS) entry which is preliminary data.</text>
</comment>
<feature type="compositionally biased region" description="Polar residues" evidence="5">
    <location>
        <begin position="38"/>
        <end position="64"/>
    </location>
</feature>
<sequence length="1180" mass="132098">MNVNSNRANQPASKPKHISRLRKEMLEHRMQHHPFSSPPSSTGSHDTVSTTTEELSRNLSNFSFSPDAEGTPSKRHASRSGRFSSRQNQNVMLNTSAIARTFPEWSGLVAKDTVTFSQTVDMAAPIKPISSVYGGKENVPPTVERAHDDALDSKRRRSLADMQARVENESDCSTVLSVSPGPPHPGTRRSRFGPAQPDGIMSPETTKRSLHEMVSKIRTEKQTAKHDTTPRRSPPSEAARPSHETPAPGHTVTNLGFSPTGHSFFLPAFRHLPDWTSGTLKFSAMKNGVPVFVRSGKSGVRLEHSVKDHGSVNAVSMPEEDEEIFVSLDKLQEEVRELHDHDAMLQREAERLQLEVNQLQSELKRFKSRKSTDSAIGSDTDGSFRRSGRYGHDAEDQIAQLHDRLEQASRQVGVHDIHNAALAAERDEALHQASIARERAMKLQAELEATQKDLEASLQFLQEKETLQLEHASLLAENETLREQRDAAVGNNKNLTVQNEKLRRELSGVQKDLSATRDELASVRKQYEALQEEKRLVSQDHASMERNNETYFKENKKLKAQVAARDQHIADLKKGISTRDKMIDNIQDVPGDTAILELNAELEAELERLQTKVEQQTVELHQKDGDISAKEGRIRSLKEQNLDLQIDNERLREENQRLRTEHEEIRGQWVDERHKVIRLNQLLSKNNGEYLKTLNDNTGDCVRLDDFKQKEDALRLKLERREAAVKKVKLLSNKISEIAQQEFTGIAAATSKTTKVTRIIEPKDMLTATEELTGKSSAPLNVDNDPTAEIHFTQGSDFASIMEGEIAKLRQTYRELQQQQQQQQQQTAGNTLQLTDYSLPPLPPPTLQRSKSDSSALPSRAAQSKGQPPGILKKSSQFAVEEDTGRFSVKSALSIVSHHTEDSFQVYNATATQNDTPCPNPRSRRNSEGARDPTMAEPNMTSAFFMPDITLQGNKQGVGAKQPIPALSKDARRVLDGICKHNSVNCNVCVRIAAYGDKTMADPVSTSSNNDTNNNNNNNTIPITAEDVRKGKKTVCVEKPVPVSDRAVAEPQRHESEEPTMRPSMAPGEALAILIKETQDEIDHLQMELKRLNEVYFGLDKALGQRERRRVMGEIKKLQADVEAKSGHLYKLHDVLEGQKQAGQLMAREEVDITVLDGLLRATEVRAESRQSEREWNGFD</sequence>
<feature type="compositionally biased region" description="Basic and acidic residues" evidence="5">
    <location>
        <begin position="1047"/>
        <end position="1060"/>
    </location>
</feature>
<feature type="compositionally biased region" description="Basic and acidic residues" evidence="5">
    <location>
        <begin position="205"/>
        <end position="230"/>
    </location>
</feature>
<evidence type="ECO:0000256" key="5">
    <source>
        <dbReference type="SAM" id="MobiDB-lite"/>
    </source>
</evidence>
<dbReference type="InterPro" id="IPR051756">
    <property type="entry name" value="Centrosomal_MT-associated"/>
</dbReference>
<dbReference type="Proteomes" id="UP001628179">
    <property type="component" value="Unassembled WGS sequence"/>
</dbReference>
<dbReference type="PANTHER" id="PTHR19336">
    <property type="entry name" value="UNCHARACTERIZED DUF1167"/>
    <property type="match status" value="1"/>
</dbReference>
<feature type="domain" description="Cep57 centrosome microtubule-binding" evidence="6">
    <location>
        <begin position="1059"/>
        <end position="1135"/>
    </location>
</feature>
<feature type="coiled-coil region" evidence="4">
    <location>
        <begin position="592"/>
        <end position="668"/>
    </location>
</feature>
<accession>A0ABQ0FX13</accession>
<dbReference type="PANTHER" id="PTHR19336:SF9">
    <property type="entry name" value="SPINDLE POLE BODY PROTEIN PPC89"/>
    <property type="match status" value="1"/>
</dbReference>
<dbReference type="RefSeq" id="XP_070911778.1">
    <property type="nucleotide sequence ID" value="XM_071055677.1"/>
</dbReference>
<dbReference type="Pfam" id="PF06657">
    <property type="entry name" value="Cep57_MT_bd"/>
    <property type="match status" value="1"/>
</dbReference>
<dbReference type="InterPro" id="IPR024957">
    <property type="entry name" value="Cep57_MT-bd_dom"/>
</dbReference>
<evidence type="ECO:0000256" key="3">
    <source>
        <dbReference type="ARBA" id="ARBA00023212"/>
    </source>
</evidence>
<organism evidence="8 9">
    <name type="scientific">Madurella fahalii</name>
    <dbReference type="NCBI Taxonomy" id="1157608"/>
    <lineage>
        <taxon>Eukaryota</taxon>
        <taxon>Fungi</taxon>
        <taxon>Dikarya</taxon>
        <taxon>Ascomycota</taxon>
        <taxon>Pezizomycotina</taxon>
        <taxon>Sordariomycetes</taxon>
        <taxon>Sordariomycetidae</taxon>
        <taxon>Sordariales</taxon>
        <taxon>Sordariales incertae sedis</taxon>
        <taxon>Madurella</taxon>
    </lineage>
</organism>
<feature type="region of interest" description="Disordered" evidence="5">
    <location>
        <begin position="365"/>
        <end position="389"/>
    </location>
</feature>
<evidence type="ECO:0000256" key="2">
    <source>
        <dbReference type="ARBA" id="ARBA00022490"/>
    </source>
</evidence>
<keyword evidence="4" id="KW-0175">Coiled coil</keyword>
<keyword evidence="2" id="KW-0963">Cytoplasm</keyword>
<feature type="region of interest" description="Disordered" evidence="5">
    <location>
        <begin position="1045"/>
        <end position="1064"/>
    </location>
</feature>
<feature type="region of interest" description="Disordered" evidence="5">
    <location>
        <begin position="911"/>
        <end position="936"/>
    </location>
</feature>
<evidence type="ECO:0000313" key="9">
    <source>
        <dbReference type="Proteomes" id="UP001628179"/>
    </source>
</evidence>
<evidence type="ECO:0000313" key="8">
    <source>
        <dbReference type="EMBL" id="GAB1310045.1"/>
    </source>
</evidence>